<dbReference type="SUPFAM" id="SSF51735">
    <property type="entry name" value="NAD(P)-binding Rossmann-fold domains"/>
    <property type="match status" value="1"/>
</dbReference>
<organism evidence="1 2">
    <name type="scientific">Romanomermis culicivorax</name>
    <name type="common">Nematode worm</name>
    <dbReference type="NCBI Taxonomy" id="13658"/>
    <lineage>
        <taxon>Eukaryota</taxon>
        <taxon>Metazoa</taxon>
        <taxon>Ecdysozoa</taxon>
        <taxon>Nematoda</taxon>
        <taxon>Enoplea</taxon>
        <taxon>Dorylaimia</taxon>
        <taxon>Mermithida</taxon>
        <taxon>Mermithoidea</taxon>
        <taxon>Mermithidae</taxon>
        <taxon>Romanomermis</taxon>
    </lineage>
</organism>
<keyword evidence="1" id="KW-1185">Reference proteome</keyword>
<dbReference type="WBParaSite" id="nRc.2.0.1.t44311-RA">
    <property type="protein sequence ID" value="nRc.2.0.1.t44311-RA"/>
    <property type="gene ID" value="nRc.2.0.1.g44311"/>
</dbReference>
<dbReference type="AlphaFoldDB" id="A0A915L1F7"/>
<name>A0A915L1F7_ROMCU</name>
<evidence type="ECO:0000313" key="2">
    <source>
        <dbReference type="WBParaSite" id="nRc.2.0.1.t44311-RA"/>
    </source>
</evidence>
<reference evidence="2" key="1">
    <citation type="submission" date="2022-11" db="UniProtKB">
        <authorList>
            <consortium name="WormBaseParasite"/>
        </authorList>
    </citation>
    <scope>IDENTIFICATION</scope>
</reference>
<dbReference type="PANTHER" id="PTHR44115">
    <property type="entry name" value="PROTEIN CBG09704"/>
    <property type="match status" value="1"/>
</dbReference>
<dbReference type="InterPro" id="IPR036291">
    <property type="entry name" value="NAD(P)-bd_dom_sf"/>
</dbReference>
<evidence type="ECO:0000313" key="1">
    <source>
        <dbReference type="Proteomes" id="UP000887565"/>
    </source>
</evidence>
<dbReference type="InterPro" id="IPR002347">
    <property type="entry name" value="SDR_fam"/>
</dbReference>
<dbReference type="OMA" id="AQASKGH"/>
<dbReference type="Proteomes" id="UP000887565">
    <property type="component" value="Unplaced"/>
</dbReference>
<dbReference type="Gene3D" id="3.40.50.720">
    <property type="entry name" value="NAD(P)-binding Rossmann-like Domain"/>
    <property type="match status" value="1"/>
</dbReference>
<proteinExistence type="predicted"/>
<dbReference type="Pfam" id="PF00106">
    <property type="entry name" value="adh_short"/>
    <property type="match status" value="1"/>
</dbReference>
<sequence>MFAGKTVVVTGSSSGIGAQAAVEFAKQGANIILHGRNRETLAQVEKACLSTGAVKNDQIASVIGDICDDHVQKELIDSAIRKFGKINVLVSAE</sequence>
<accession>A0A915L1F7</accession>
<protein>
    <submittedName>
        <fullName evidence="2">Uncharacterized protein</fullName>
    </submittedName>
</protein>
<dbReference type="PANTHER" id="PTHR44115:SF4">
    <property type="entry name" value="OXIDOREDUCTASE"/>
    <property type="match status" value="1"/>
</dbReference>